<dbReference type="OrthoDB" id="232875at2"/>
<keyword evidence="2" id="KW-1185">Reference proteome</keyword>
<dbReference type="KEGG" id="pzh:CX676_00975"/>
<reference evidence="1 2" key="1">
    <citation type="journal article" date="2013" name="Antonie Van Leeuwenhoek">
        <title>Paracoccus zhejiangensis sp. nov., isolated from activated sludge in wastewater-treatment system.</title>
        <authorList>
            <person name="Wu Z.G."/>
            <person name="Zhang D.F."/>
            <person name="Liu Y.L."/>
            <person name="Wang F."/>
            <person name="Jiang X."/>
            <person name="Li C."/>
            <person name="Li S.P."/>
            <person name="Hong Q."/>
            <person name="Li W.J."/>
        </authorList>
    </citation>
    <scope>NUCLEOTIDE SEQUENCE [LARGE SCALE GENOMIC DNA]</scope>
    <source>
        <strain evidence="1 2">J6</strain>
    </source>
</reference>
<dbReference type="RefSeq" id="WP_101750956.1">
    <property type="nucleotide sequence ID" value="NZ_CP025430.1"/>
</dbReference>
<dbReference type="Proteomes" id="UP000234530">
    <property type="component" value="Chromosome"/>
</dbReference>
<proteinExistence type="predicted"/>
<evidence type="ECO:0000313" key="2">
    <source>
        <dbReference type="Proteomes" id="UP000234530"/>
    </source>
</evidence>
<organism evidence="1 2">
    <name type="scientific">Paracoccus zhejiangensis</name>
    <dbReference type="NCBI Taxonomy" id="1077935"/>
    <lineage>
        <taxon>Bacteria</taxon>
        <taxon>Pseudomonadati</taxon>
        <taxon>Pseudomonadota</taxon>
        <taxon>Alphaproteobacteria</taxon>
        <taxon>Rhodobacterales</taxon>
        <taxon>Paracoccaceae</taxon>
        <taxon>Paracoccus</taxon>
    </lineage>
</organism>
<gene>
    <name evidence="1" type="ORF">CX676_00975</name>
</gene>
<accession>A0A2H5EUF0</accession>
<dbReference type="EMBL" id="CP025430">
    <property type="protein sequence ID" value="AUH62914.1"/>
    <property type="molecule type" value="Genomic_DNA"/>
</dbReference>
<sequence length="396" mass="45299">MASFNPRSFTNPDRLKSISPKHLLKFFATWAEYFSARGFELPVEADEDFPYDDLAAVLMKPDENVPPEMVDALFYVHETATKETAEELIEAAGRAGLTIEAGEEPSDADIALQIWLQKPDLLRRQHAETVAFTRSRFIYFAGHSGKPRPAPDPTVEQTAIIQERMDEWFDRKRRGKGSRVFAFPRGTKTWFMVRHGEPMRREGRHQDDGGSGIAYYRPQKHDVVIYDGESDELAVNAGTKGETELYLRTFGGVIFGDEEYFNRSNRFTLDPLLEKGEKSLDNDTVSEIVKVRLIEIERFWGGKAKEKEVRKANDLFMAWDNNWERRLAGGSIDRAVFKVKFDEDGKERTVAILPPSLARYDRDADSDLIDRWLKDQGFCRPNVGDEDDDVGVLEDD</sequence>
<name>A0A2H5EUF0_9RHOB</name>
<protein>
    <submittedName>
        <fullName evidence="1">Uncharacterized protein</fullName>
    </submittedName>
</protein>
<dbReference type="AlphaFoldDB" id="A0A2H5EUF0"/>
<evidence type="ECO:0000313" key="1">
    <source>
        <dbReference type="EMBL" id="AUH62914.1"/>
    </source>
</evidence>